<evidence type="ECO:0000313" key="3">
    <source>
        <dbReference type="EMBL" id="USW49275.1"/>
    </source>
</evidence>
<dbReference type="PANTHER" id="PTHR12673">
    <property type="entry name" value="FACIOGENITAL DYSPLASIA PROTEIN"/>
    <property type="match status" value="1"/>
</dbReference>
<dbReference type="InterPro" id="IPR000219">
    <property type="entry name" value="DH_dom"/>
</dbReference>
<dbReference type="InterPro" id="IPR051092">
    <property type="entry name" value="FYVE_RhoGEF_PH"/>
</dbReference>
<dbReference type="SMART" id="SM00325">
    <property type="entry name" value="RhoGEF"/>
    <property type="match status" value="1"/>
</dbReference>
<name>A0A9Q9EFS7_9PEZI</name>
<organism evidence="3 4">
    <name type="scientific">Septoria linicola</name>
    <dbReference type="NCBI Taxonomy" id="215465"/>
    <lineage>
        <taxon>Eukaryota</taxon>
        <taxon>Fungi</taxon>
        <taxon>Dikarya</taxon>
        <taxon>Ascomycota</taxon>
        <taxon>Pezizomycotina</taxon>
        <taxon>Dothideomycetes</taxon>
        <taxon>Dothideomycetidae</taxon>
        <taxon>Mycosphaerellales</taxon>
        <taxon>Mycosphaerellaceae</taxon>
        <taxon>Septoria</taxon>
    </lineage>
</organism>
<dbReference type="EMBL" id="CP099419">
    <property type="protein sequence ID" value="USW49275.1"/>
    <property type="molecule type" value="Genomic_DNA"/>
</dbReference>
<reference evidence="3" key="1">
    <citation type="submission" date="2022-06" db="EMBL/GenBank/DDBJ databases">
        <title>Complete genome sequences of two strains of the flax pathogen Septoria linicola.</title>
        <authorList>
            <person name="Lapalu N."/>
            <person name="Simon A."/>
            <person name="Demenou B."/>
            <person name="Paumier D."/>
            <person name="Guillot M.-P."/>
            <person name="Gout L."/>
            <person name="Valade R."/>
        </authorList>
    </citation>
    <scope>NUCLEOTIDE SEQUENCE</scope>
    <source>
        <strain evidence="3">SE15195</strain>
    </source>
</reference>
<dbReference type="PROSITE" id="PS50010">
    <property type="entry name" value="DH_2"/>
    <property type="match status" value="1"/>
</dbReference>
<feature type="compositionally biased region" description="Polar residues" evidence="1">
    <location>
        <begin position="723"/>
        <end position="737"/>
    </location>
</feature>
<feature type="domain" description="DH" evidence="2">
    <location>
        <begin position="164"/>
        <end position="427"/>
    </location>
</feature>
<protein>
    <submittedName>
        <fullName evidence="3">DH domain-containing protein</fullName>
    </submittedName>
</protein>
<feature type="region of interest" description="Disordered" evidence="1">
    <location>
        <begin position="860"/>
        <end position="906"/>
    </location>
</feature>
<dbReference type="Pfam" id="PF00621">
    <property type="entry name" value="RhoGEF"/>
    <property type="match status" value="1"/>
</dbReference>
<feature type="compositionally biased region" description="Basic and acidic residues" evidence="1">
    <location>
        <begin position="875"/>
        <end position="888"/>
    </location>
</feature>
<proteinExistence type="predicted"/>
<dbReference type="GO" id="GO:0005737">
    <property type="term" value="C:cytoplasm"/>
    <property type="evidence" value="ECO:0007669"/>
    <property type="project" value="TreeGrafter"/>
</dbReference>
<dbReference type="AlphaFoldDB" id="A0A9Q9EFS7"/>
<feature type="region of interest" description="Disordered" evidence="1">
    <location>
        <begin position="723"/>
        <end position="750"/>
    </location>
</feature>
<dbReference type="Gene3D" id="1.20.900.10">
    <property type="entry name" value="Dbl homology (DH) domain"/>
    <property type="match status" value="1"/>
</dbReference>
<dbReference type="GO" id="GO:0005085">
    <property type="term" value="F:guanyl-nucleotide exchange factor activity"/>
    <property type="evidence" value="ECO:0007669"/>
    <property type="project" value="InterPro"/>
</dbReference>
<evidence type="ECO:0000256" key="1">
    <source>
        <dbReference type="SAM" id="MobiDB-lite"/>
    </source>
</evidence>
<dbReference type="SUPFAM" id="SSF50729">
    <property type="entry name" value="PH domain-like"/>
    <property type="match status" value="1"/>
</dbReference>
<feature type="region of interest" description="Disordered" evidence="1">
    <location>
        <begin position="74"/>
        <end position="97"/>
    </location>
</feature>
<dbReference type="InterPro" id="IPR035899">
    <property type="entry name" value="DBL_dom_sf"/>
</dbReference>
<sequence length="906" mass="101674">MEDARSILHEDVLQATTTETETSSTPSDNHGETRQGPGFRRWVSRLRKRRHPPAPSVITRKERWTLDDFDPKPLALRSSSPQKTRRMLGHHKSDSQGSSLRFITTIRSATATVASTSIATISKRTTKWRRGQQRSSIISGSEPRPSVDSVRSVVDEAARLRSRKRREKLEELIRTEESYVADIKALSDAYFTILGHQATTTSFARRATQKVMADVLCLHDTILGELHDVVPFSEYDNVIANAPRTVTAKTHNRWHSVDVVPTRTMTIGHSALATIRQGRRSLNISRSTEDEQIILRCSPQVVAAVCSVFSKHLKQFVAYEEYGLNYELVRRDIDEITRAIPTVLDYDKGYEALSAYVGPLNSRAANYKRAMTVKDLLIKPIQRIPRYELLFEDLRKLTPVYDDPSTHASICELLDQLKVVCTRTNMAKEDPTRAKKLEITTLIGSRLPCSAQVPRSVFLQLLGQVILCGCLHIAYRGRERIKGCYAICVLFESTLLFCAEDEEHSMWSILAAISLGNATLQETDNYKGLQCHTAPHSWKVVFEHHAKMYELMLTACSAIEAEVWRKALATGIEGTSQAVADGKANVLVLQSPLTESMRSVGKAFGKPGSFVRRMSVHRSATVGPTADLNQVIIKNTQAVKEVQDNNSQDSLQIPRSQSLVTPSHVQTLAPRRADRYRLEAILADVWSRDLLPYPGMMRRSDPIRAGANHVIRKFSMASITSNFSSSKRNPSYTSVNSWRKEDVAPSRAAKNIRRDSFNTVTSRSTKPLSHPVNFHTAPDAFLPADFELQDPSKSKKRSALRTFTMTMERPFSPLLGIENKQSTLRRAQSVRDIVDDEGPSATSHIPAVSVAPMKKSEPALYSIGPDRTKTPVAQQRKEDLALKSEKQLPAKTPRKSKSRMFRDLFH</sequence>
<feature type="region of interest" description="Disordered" evidence="1">
    <location>
        <begin position="1"/>
        <end position="57"/>
    </location>
</feature>
<gene>
    <name evidence="3" type="ORF">Slin15195_G025940</name>
</gene>
<evidence type="ECO:0000259" key="2">
    <source>
        <dbReference type="PROSITE" id="PS50010"/>
    </source>
</evidence>
<accession>A0A9Q9EFS7</accession>
<keyword evidence="4" id="KW-1185">Reference proteome</keyword>
<dbReference type="Proteomes" id="UP001056384">
    <property type="component" value="Chromosome 2"/>
</dbReference>
<dbReference type="PANTHER" id="PTHR12673:SF159">
    <property type="entry name" value="LD03170P"/>
    <property type="match status" value="1"/>
</dbReference>
<feature type="compositionally biased region" description="Low complexity" evidence="1">
    <location>
        <begin position="16"/>
        <end position="25"/>
    </location>
</feature>
<feature type="compositionally biased region" description="Basic residues" evidence="1">
    <location>
        <begin position="42"/>
        <end position="52"/>
    </location>
</feature>
<dbReference type="SUPFAM" id="SSF48065">
    <property type="entry name" value="DBL homology domain (DH-domain)"/>
    <property type="match status" value="1"/>
</dbReference>
<evidence type="ECO:0000313" key="4">
    <source>
        <dbReference type="Proteomes" id="UP001056384"/>
    </source>
</evidence>
<feature type="compositionally biased region" description="Basic and acidic residues" evidence="1">
    <location>
        <begin position="1"/>
        <end position="12"/>
    </location>
</feature>